<proteinExistence type="predicted"/>
<reference evidence="2 3" key="1">
    <citation type="journal article" date="2017" name="Int. J. Syst. Evol. Microbiol.">
        <title>Bacillus mangrovi sp. nov., isolated from a sediment sample from a mangrove forest.</title>
        <authorList>
            <person name="Gupta V."/>
            <person name="Singh P.K."/>
            <person name="Korpole S."/>
            <person name="Tanuku N.R.S."/>
            <person name="Pinnaka A.K."/>
        </authorList>
    </citation>
    <scope>NUCLEOTIDE SEQUENCE [LARGE SCALE GENOMIC DNA]</scope>
    <source>
        <strain evidence="2 3">KCTC 33872</strain>
    </source>
</reference>
<comment type="caution">
    <text evidence="2">The sequence shown here is derived from an EMBL/GenBank/DDBJ whole genome shotgun (WGS) entry which is preliminary data.</text>
</comment>
<dbReference type="OrthoDB" id="2889663at2"/>
<feature type="transmembrane region" description="Helical" evidence="1">
    <location>
        <begin position="12"/>
        <end position="33"/>
    </location>
</feature>
<dbReference type="EMBL" id="WMIB01000015">
    <property type="protein sequence ID" value="MTH54581.1"/>
    <property type="molecule type" value="Genomic_DNA"/>
</dbReference>
<organism evidence="2 3">
    <name type="scientific">Metabacillus mangrovi</name>
    <dbReference type="NCBI Taxonomy" id="1491830"/>
    <lineage>
        <taxon>Bacteria</taxon>
        <taxon>Bacillati</taxon>
        <taxon>Bacillota</taxon>
        <taxon>Bacilli</taxon>
        <taxon>Bacillales</taxon>
        <taxon>Bacillaceae</taxon>
        <taxon>Metabacillus</taxon>
    </lineage>
</organism>
<keyword evidence="1" id="KW-0812">Transmembrane</keyword>
<feature type="transmembrane region" description="Helical" evidence="1">
    <location>
        <begin position="45"/>
        <end position="64"/>
    </location>
</feature>
<evidence type="ECO:0000313" key="3">
    <source>
        <dbReference type="Proteomes" id="UP000434639"/>
    </source>
</evidence>
<dbReference type="AlphaFoldDB" id="A0A7X2S7F1"/>
<evidence type="ECO:0000313" key="2">
    <source>
        <dbReference type="EMBL" id="MTH54581.1"/>
    </source>
</evidence>
<protein>
    <submittedName>
        <fullName evidence="2">Uncharacterized protein</fullName>
    </submittedName>
</protein>
<keyword evidence="3" id="KW-1185">Reference proteome</keyword>
<gene>
    <name evidence="2" type="ORF">GKZ89_14350</name>
</gene>
<sequence>MFNFDRTDFISYLKLIRTVSFLGLAVFFGYFLVLQLQSGSSNFQYVYAGFACAVSAAVTTYFIAKIGRTAARG</sequence>
<keyword evidence="1" id="KW-0472">Membrane</keyword>
<dbReference type="RefSeq" id="WP_155113089.1">
    <property type="nucleotide sequence ID" value="NZ_WMIB01000015.1"/>
</dbReference>
<accession>A0A7X2S7F1</accession>
<evidence type="ECO:0000256" key="1">
    <source>
        <dbReference type="SAM" id="Phobius"/>
    </source>
</evidence>
<keyword evidence="1" id="KW-1133">Transmembrane helix</keyword>
<dbReference type="Proteomes" id="UP000434639">
    <property type="component" value="Unassembled WGS sequence"/>
</dbReference>
<name>A0A7X2S7F1_9BACI</name>